<comment type="caution">
    <text evidence="2">The sequence shown here is derived from an EMBL/GenBank/DDBJ whole genome shotgun (WGS) entry which is preliminary data.</text>
</comment>
<evidence type="ECO:0000313" key="3">
    <source>
        <dbReference type="Proteomes" id="UP000613401"/>
    </source>
</evidence>
<proteinExistence type="predicted"/>
<reference evidence="2" key="1">
    <citation type="journal article" date="2020" name="Phytopathology">
        <title>Genome sequence and comparative analysis of Colletotrichum gloeosporioides isolated from Liriodendron leaves.</title>
        <authorList>
            <person name="Fu F.F."/>
            <person name="Hao Z."/>
            <person name="Wang P."/>
            <person name="Lu Y."/>
            <person name="Xue L.J."/>
            <person name="Wei G."/>
            <person name="Tian Y."/>
            <person name="Baishi H."/>
            <person name="Xu H."/>
            <person name="Shi J."/>
            <person name="Cheng T."/>
            <person name="Wang G."/>
            <person name="Yi Y."/>
            <person name="Chen J."/>
        </authorList>
    </citation>
    <scope>NUCLEOTIDE SEQUENCE</scope>
    <source>
        <strain evidence="2">Lc1</strain>
    </source>
</reference>
<evidence type="ECO:0008006" key="4">
    <source>
        <dbReference type="Google" id="ProtNLM"/>
    </source>
</evidence>
<name>A0A8H4CJ82_COLGL</name>
<evidence type="ECO:0000313" key="2">
    <source>
        <dbReference type="EMBL" id="KAF3804983.1"/>
    </source>
</evidence>
<dbReference type="EMBL" id="WVTB01000047">
    <property type="protein sequence ID" value="KAF3804983.1"/>
    <property type="molecule type" value="Genomic_DNA"/>
</dbReference>
<feature type="region of interest" description="Disordered" evidence="1">
    <location>
        <begin position="32"/>
        <end position="54"/>
    </location>
</feature>
<gene>
    <name evidence="2" type="ORF">GCG54_00005728</name>
</gene>
<keyword evidence="3" id="KW-1185">Reference proteome</keyword>
<reference evidence="2" key="2">
    <citation type="submission" date="2020-03" db="EMBL/GenBank/DDBJ databases">
        <authorList>
            <person name="Fu F.-F."/>
            <person name="Chen J."/>
        </authorList>
    </citation>
    <scope>NUCLEOTIDE SEQUENCE</scope>
    <source>
        <strain evidence="2">Lc1</strain>
    </source>
</reference>
<accession>A0A8H4CJ82</accession>
<dbReference type="GeneID" id="69012877"/>
<dbReference type="RefSeq" id="XP_045264142.1">
    <property type="nucleotide sequence ID" value="XM_045405744.1"/>
</dbReference>
<dbReference type="AlphaFoldDB" id="A0A8H4CJ82"/>
<sequence length="352" mass="39758">MPATEEPWHWLKAAMEAPGAFVMDPRGDLRLNVTPESDIGDEDHSGHAASDATSEASDAIEHIQQFLVCSKAMARTSAVFCKMLFGPFSEGQRDDDKAIDLEDAIEPMFFALCIVHSRYDMIRTALTVKEGFQLLVVTKKYDMTSIVRPWIHHWVPLLKYIDEDFGDLEMVAWIAWEVGAENIFELTIKLLALHRWNDKLIKLNFHVDAAGIIDAATGLRQDLISRMLSPLQQYAREITEGTTACTHDIQSDACDPAAMMSSIVSDLEWAEVDPSQLYSTENLVYKGCAENLRCDIDQMRCPTCKSNKCNPIREATRVAWNCEVSEMDSPMTQSQRQHLAKQARITGWNRLD</sequence>
<protein>
    <recommendedName>
        <fullName evidence="4">BTB domain-containing protein</fullName>
    </recommendedName>
</protein>
<dbReference type="Proteomes" id="UP000613401">
    <property type="component" value="Unassembled WGS sequence"/>
</dbReference>
<evidence type="ECO:0000256" key="1">
    <source>
        <dbReference type="SAM" id="MobiDB-lite"/>
    </source>
</evidence>
<organism evidence="2 3">
    <name type="scientific">Colletotrichum gloeosporioides</name>
    <name type="common">Anthracnose fungus</name>
    <name type="synonym">Glomerella cingulata</name>
    <dbReference type="NCBI Taxonomy" id="474922"/>
    <lineage>
        <taxon>Eukaryota</taxon>
        <taxon>Fungi</taxon>
        <taxon>Dikarya</taxon>
        <taxon>Ascomycota</taxon>
        <taxon>Pezizomycotina</taxon>
        <taxon>Sordariomycetes</taxon>
        <taxon>Hypocreomycetidae</taxon>
        <taxon>Glomerellales</taxon>
        <taxon>Glomerellaceae</taxon>
        <taxon>Colletotrichum</taxon>
        <taxon>Colletotrichum gloeosporioides species complex</taxon>
    </lineage>
</organism>